<proteinExistence type="predicted"/>
<dbReference type="SUPFAM" id="SSF52540">
    <property type="entry name" value="P-loop containing nucleoside triphosphate hydrolases"/>
    <property type="match status" value="1"/>
</dbReference>
<protein>
    <submittedName>
        <fullName evidence="1">Uncharacterized protein</fullName>
    </submittedName>
</protein>
<accession>A0AA40E9M8</accession>
<gene>
    <name evidence="1" type="ORF">B0H67DRAFT_468193</name>
</gene>
<feature type="non-terminal residue" evidence="1">
    <location>
        <position position="1"/>
    </location>
</feature>
<evidence type="ECO:0000313" key="1">
    <source>
        <dbReference type="EMBL" id="KAK0731945.1"/>
    </source>
</evidence>
<dbReference type="AlphaFoldDB" id="A0AA40E9M8"/>
<dbReference type="InterPro" id="IPR027417">
    <property type="entry name" value="P-loop_NTPase"/>
</dbReference>
<keyword evidence="2" id="KW-1185">Reference proteome</keyword>
<feature type="non-terminal residue" evidence="1">
    <location>
        <position position="366"/>
    </location>
</feature>
<dbReference type="Gene3D" id="3.40.50.300">
    <property type="entry name" value="P-loop containing nucleotide triphosphate hydrolases"/>
    <property type="match status" value="1"/>
</dbReference>
<name>A0AA40E9M8_9PEZI</name>
<comment type="caution">
    <text evidence="1">The sequence shown here is derived from an EMBL/GenBank/DDBJ whole genome shotgun (WGS) entry which is preliminary data.</text>
</comment>
<dbReference type="Proteomes" id="UP001172102">
    <property type="component" value="Unassembled WGS sequence"/>
</dbReference>
<evidence type="ECO:0000313" key="2">
    <source>
        <dbReference type="Proteomes" id="UP001172102"/>
    </source>
</evidence>
<reference evidence="1" key="1">
    <citation type="submission" date="2023-06" db="EMBL/GenBank/DDBJ databases">
        <title>Genome-scale phylogeny and comparative genomics of the fungal order Sordariales.</title>
        <authorList>
            <consortium name="Lawrence Berkeley National Laboratory"/>
            <person name="Hensen N."/>
            <person name="Bonometti L."/>
            <person name="Westerberg I."/>
            <person name="Brannstrom I.O."/>
            <person name="Guillou S."/>
            <person name="Cros-Aarteil S."/>
            <person name="Calhoun S."/>
            <person name="Haridas S."/>
            <person name="Kuo A."/>
            <person name="Mondo S."/>
            <person name="Pangilinan J."/>
            <person name="Riley R."/>
            <person name="Labutti K."/>
            <person name="Andreopoulos B."/>
            <person name="Lipzen A."/>
            <person name="Chen C."/>
            <person name="Yanf M."/>
            <person name="Daum C."/>
            <person name="Ng V."/>
            <person name="Clum A."/>
            <person name="Steindorff A."/>
            <person name="Ohm R."/>
            <person name="Martin F."/>
            <person name="Silar P."/>
            <person name="Natvig D."/>
            <person name="Lalanne C."/>
            <person name="Gautier V."/>
            <person name="Ament-Velasquez S.L."/>
            <person name="Kruys A."/>
            <person name="Hutchinson M.I."/>
            <person name="Powell A.J."/>
            <person name="Barry K."/>
            <person name="Miller A.N."/>
            <person name="Grigoriev I.V."/>
            <person name="Debuchy R."/>
            <person name="Gladieux P."/>
            <person name="Thoren M.H."/>
            <person name="Johannesson H."/>
        </authorList>
    </citation>
    <scope>NUCLEOTIDE SEQUENCE</scope>
    <source>
        <strain evidence="1">SMH4607-1</strain>
    </source>
</reference>
<sequence>ESLYCSECEEQPWSSKCSCNDRFCDPCVESHLTEKRVRQGHSKVDTRTADNAWNLVTGAFGPAADLFKQDELAKWFGIYTNKNKKSQRSSQIVETSRFVDLAHESLSHTKSPQRQYPSICSFIGDTGSGKSTLIRFLIARSENAQAKNLSEAPMAGATGGAAATLSTTGEVNLYKDPKSFGKTTPIFYADCEGMMGTEPVAAQHQHEWTKNGRRYPVETPNGEPVDRRMAVMTIYPRFLYMFSDVVCYVTRNQKTWADSALKLLEWSNVGAENSINKNVLPALIIILNAPSLEEETWLGDGPEPTDAFFNVIEGEISASSKFATLARMGDGETMSMKQLFARSFSSVYVHYIPLYGYKKLGTAQRI</sequence>
<dbReference type="EMBL" id="JAUKUA010000001">
    <property type="protein sequence ID" value="KAK0731945.1"/>
    <property type="molecule type" value="Genomic_DNA"/>
</dbReference>
<organism evidence="1 2">
    <name type="scientific">Lasiosphaeris hirsuta</name>
    <dbReference type="NCBI Taxonomy" id="260670"/>
    <lineage>
        <taxon>Eukaryota</taxon>
        <taxon>Fungi</taxon>
        <taxon>Dikarya</taxon>
        <taxon>Ascomycota</taxon>
        <taxon>Pezizomycotina</taxon>
        <taxon>Sordariomycetes</taxon>
        <taxon>Sordariomycetidae</taxon>
        <taxon>Sordariales</taxon>
        <taxon>Lasiosphaeriaceae</taxon>
        <taxon>Lasiosphaeris</taxon>
    </lineage>
</organism>